<keyword evidence="1" id="KW-1133">Transmembrane helix</keyword>
<feature type="transmembrane region" description="Helical" evidence="1">
    <location>
        <begin position="70"/>
        <end position="88"/>
    </location>
</feature>
<evidence type="ECO:0000313" key="3">
    <source>
        <dbReference type="Proteomes" id="UP000078551"/>
    </source>
</evidence>
<accession>A0ABN4QNG6</accession>
<dbReference type="Proteomes" id="UP000078551">
    <property type="component" value="Plasmid pRphaN771a"/>
</dbReference>
<dbReference type="RefSeq" id="WP_064832688.1">
    <property type="nucleotide sequence ID" value="NZ_CP013569.1"/>
</dbReference>
<sequence>MTEHQRNVIAASEVPAIDATPADQVQPEAAPVEYPDGINPRWDVAQIATRGHILVGRLEYIFDKVKLPSIWLWFLLLVLTWLMLNGKIEAFGPRLMRLDSAGTFQRMLTYDPSTYFDIGGGVHAGPDLAWLGHYAPTPESLSVADHEALIAAVVADSAQFGTDLDKWAAVPELKTQPTVTRPAKAFAKNSAELRNGVVSVPEDGRDIVVAAYVEGRWAFTIVRSGECGSMVGPVVKQCHNETRDDGRWSNMVVSTINTLKPKE</sequence>
<keyword evidence="2" id="KW-0614">Plasmid</keyword>
<dbReference type="EMBL" id="CP013569">
    <property type="protein sequence ID" value="ANL87067.1"/>
    <property type="molecule type" value="Genomic_DNA"/>
</dbReference>
<gene>
    <name evidence="2" type="ORF">AMC81_PA00044</name>
</gene>
<protein>
    <submittedName>
        <fullName evidence="2">Uncharacterized protein</fullName>
    </submittedName>
</protein>
<proteinExistence type="predicted"/>
<keyword evidence="1" id="KW-0472">Membrane</keyword>
<reference evidence="2 3" key="1">
    <citation type="submission" date="2015-11" db="EMBL/GenBank/DDBJ databases">
        <title>The limits of bacterial species coexistence and the symbiotic plasmid transference in sympatric Rhizobium populations.</title>
        <authorList>
            <person name="Perez-Carrascal O.M."/>
            <person name="VanInsberghe D."/>
            <person name="Juarez S."/>
            <person name="Polz M.F."/>
            <person name="Vinuesa P."/>
            <person name="Gonzalez V."/>
        </authorList>
    </citation>
    <scope>NUCLEOTIDE SEQUENCE [LARGE SCALE GENOMIC DNA]</scope>
    <source>
        <strain evidence="2 3">N771</strain>
        <plasmid evidence="2 3">pRphaN771a</plasmid>
    </source>
</reference>
<name>A0ABN4QNG6_9HYPH</name>
<keyword evidence="3" id="KW-1185">Reference proteome</keyword>
<geneLocation type="plasmid" evidence="2 3">
    <name>pRphaN771a</name>
</geneLocation>
<evidence type="ECO:0000313" key="2">
    <source>
        <dbReference type="EMBL" id="ANL87067.1"/>
    </source>
</evidence>
<organism evidence="2 3">
    <name type="scientific">Rhizobium phaseoli</name>
    <dbReference type="NCBI Taxonomy" id="396"/>
    <lineage>
        <taxon>Bacteria</taxon>
        <taxon>Pseudomonadati</taxon>
        <taxon>Pseudomonadota</taxon>
        <taxon>Alphaproteobacteria</taxon>
        <taxon>Hyphomicrobiales</taxon>
        <taxon>Rhizobiaceae</taxon>
        <taxon>Rhizobium/Agrobacterium group</taxon>
        <taxon>Rhizobium</taxon>
    </lineage>
</organism>
<keyword evidence="1" id="KW-0812">Transmembrane</keyword>
<evidence type="ECO:0000256" key="1">
    <source>
        <dbReference type="SAM" id="Phobius"/>
    </source>
</evidence>